<evidence type="ECO:0000313" key="4">
    <source>
        <dbReference type="WBParaSite" id="sdigi.contig651.g9368.t1"/>
    </source>
</evidence>
<proteinExistence type="predicted"/>
<dbReference type="InterPro" id="IPR000242">
    <property type="entry name" value="PTP_cat"/>
</dbReference>
<protein>
    <submittedName>
        <fullName evidence="4">Uncharacterized protein</fullName>
    </submittedName>
</protein>
<dbReference type="SMART" id="SM00404">
    <property type="entry name" value="PTPc_motif"/>
    <property type="match status" value="1"/>
</dbReference>
<accession>A0A915PZU8</accession>
<dbReference type="InterPro" id="IPR000387">
    <property type="entry name" value="Tyr_Pase_dom"/>
</dbReference>
<dbReference type="Proteomes" id="UP000887581">
    <property type="component" value="Unplaced"/>
</dbReference>
<reference evidence="4" key="1">
    <citation type="submission" date="2022-11" db="UniProtKB">
        <authorList>
            <consortium name="WormBaseParasite"/>
        </authorList>
    </citation>
    <scope>IDENTIFICATION</scope>
</reference>
<feature type="domain" description="Tyrosine specific protein phosphatases" evidence="2">
    <location>
        <begin position="269"/>
        <end position="322"/>
    </location>
</feature>
<dbReference type="Pfam" id="PF00102">
    <property type="entry name" value="Y_phosphatase"/>
    <property type="match status" value="1"/>
</dbReference>
<dbReference type="Gene3D" id="3.90.190.10">
    <property type="entry name" value="Protein tyrosine phosphatase superfamily"/>
    <property type="match status" value="1"/>
</dbReference>
<dbReference type="InterPro" id="IPR016130">
    <property type="entry name" value="Tyr_Pase_AS"/>
</dbReference>
<dbReference type="CDD" id="cd00047">
    <property type="entry name" value="PTPc"/>
    <property type="match status" value="1"/>
</dbReference>
<evidence type="ECO:0000259" key="1">
    <source>
        <dbReference type="PROSITE" id="PS50055"/>
    </source>
</evidence>
<evidence type="ECO:0000313" key="3">
    <source>
        <dbReference type="Proteomes" id="UP000887581"/>
    </source>
</evidence>
<dbReference type="AlphaFoldDB" id="A0A915PZU8"/>
<dbReference type="GO" id="GO:0004725">
    <property type="term" value="F:protein tyrosine phosphatase activity"/>
    <property type="evidence" value="ECO:0007669"/>
    <property type="project" value="InterPro"/>
</dbReference>
<evidence type="ECO:0000259" key="2">
    <source>
        <dbReference type="PROSITE" id="PS50056"/>
    </source>
</evidence>
<sequence length="359" mass="41694">MKRKLLIVHQQDHINNKTIDDNVTPSSYALNPTQTSTLRQVIKGERGPINVLLTQEDSQTSQISNAEGEIRIYETRMQKRVKEFVNYCIRTSVEALIAQYEQIQAVKPSKAKAFIGMLPVNYHKNRYIDVYCLDSTRVILRQRGGDYIHANYVRHKGPLPNTVSDFWEMVWQERSGLIFMLCKYVEEHKVKLQTRVIMHAGIRIELRERSTSKRGNIIMTQLLLSRENANLTVLHYQWLSWADHMVPANDYKTPFYLLKKSRVSPTCTVVHCSAGVGRSGTLVAIELCLMQLVAGNELVVSDMVAYMRRKRAHSVQSKEQYLYIFRALLDFAVSNHIICERKINPFIERYRQICHFDET</sequence>
<dbReference type="PROSITE" id="PS50056">
    <property type="entry name" value="TYR_PHOSPHATASE_2"/>
    <property type="match status" value="1"/>
</dbReference>
<feature type="domain" description="Tyrosine-protein phosphatase" evidence="1">
    <location>
        <begin position="96"/>
        <end position="331"/>
    </location>
</feature>
<dbReference type="SUPFAM" id="SSF52799">
    <property type="entry name" value="(Phosphotyrosine protein) phosphatases II"/>
    <property type="match status" value="1"/>
</dbReference>
<dbReference type="InterPro" id="IPR003595">
    <property type="entry name" value="Tyr_Pase_cat"/>
</dbReference>
<dbReference type="InterPro" id="IPR052782">
    <property type="entry name" value="Oocyte-zygote_transition_reg"/>
</dbReference>
<keyword evidence="3" id="KW-1185">Reference proteome</keyword>
<dbReference type="PROSITE" id="PS00383">
    <property type="entry name" value="TYR_PHOSPHATASE_1"/>
    <property type="match status" value="1"/>
</dbReference>
<dbReference type="WBParaSite" id="sdigi.contig651.g9368.t1">
    <property type="protein sequence ID" value="sdigi.contig651.g9368.t1"/>
    <property type="gene ID" value="sdigi.contig651.g9368"/>
</dbReference>
<dbReference type="InterPro" id="IPR029021">
    <property type="entry name" value="Prot-tyrosine_phosphatase-like"/>
</dbReference>
<name>A0A915PZU8_9BILA</name>
<dbReference type="PRINTS" id="PR00700">
    <property type="entry name" value="PRTYPHPHTASE"/>
</dbReference>
<dbReference type="SMART" id="SM00194">
    <property type="entry name" value="PTPc"/>
    <property type="match status" value="1"/>
</dbReference>
<dbReference type="PROSITE" id="PS50055">
    <property type="entry name" value="TYR_PHOSPHATASE_PTP"/>
    <property type="match status" value="1"/>
</dbReference>
<dbReference type="PANTHER" id="PTHR46163">
    <property type="entry name" value="TYROSINE-PROTEIN PHOSPHATASE-RELATED"/>
    <property type="match status" value="1"/>
</dbReference>
<organism evidence="3 4">
    <name type="scientific">Setaria digitata</name>
    <dbReference type="NCBI Taxonomy" id="48799"/>
    <lineage>
        <taxon>Eukaryota</taxon>
        <taxon>Metazoa</taxon>
        <taxon>Ecdysozoa</taxon>
        <taxon>Nematoda</taxon>
        <taxon>Chromadorea</taxon>
        <taxon>Rhabditida</taxon>
        <taxon>Spirurina</taxon>
        <taxon>Spiruromorpha</taxon>
        <taxon>Filarioidea</taxon>
        <taxon>Setariidae</taxon>
        <taxon>Setaria</taxon>
    </lineage>
</organism>